<sequence length="190" mass="20781">MPREFPVSVTLSAAPEGDRPIKSAEYQAELAAFKAVTKSKALTAYTVDSVDGGGHLTGTFSFQDVKLLLEVLAPVAIAFIARTAGRKVKLRIGDVEAEARNVDEVAKLLALAEAHAKPPQAPTPIPDEPQSYWLGFVSENGAKDVRRFDTEAHAIRYREASKAVWQIPAQVTTVFRAATREEALEKMDRY</sequence>
<accession>A0AAE4G7S2</accession>
<organism evidence="1">
    <name type="scientific">Herbaspirillum huttiense subsp. nephrolepidis</name>
    <dbReference type="NCBI Taxonomy" id="3075126"/>
    <lineage>
        <taxon>Bacteria</taxon>
        <taxon>Pseudomonadati</taxon>
        <taxon>Pseudomonadota</taxon>
        <taxon>Betaproteobacteria</taxon>
        <taxon>Burkholderiales</taxon>
        <taxon>Oxalobacteraceae</taxon>
        <taxon>Herbaspirillum</taxon>
    </lineage>
</organism>
<protein>
    <submittedName>
        <fullName evidence="1">Uncharacterized protein</fullName>
    </submittedName>
</protein>
<dbReference type="EMBL" id="JAVRAA010000005">
    <property type="protein sequence ID" value="MDT0337342.1"/>
    <property type="molecule type" value="Genomic_DNA"/>
</dbReference>
<name>A0AAE4G7S2_9BURK</name>
<comment type="caution">
    <text evidence="1">The sequence shown here is derived from an EMBL/GenBank/DDBJ whole genome shotgun (WGS) entry which is preliminary data.</text>
</comment>
<evidence type="ECO:0000313" key="1">
    <source>
        <dbReference type="EMBL" id="MDT0337342.1"/>
    </source>
</evidence>
<proteinExistence type="predicted"/>
<gene>
    <name evidence="1" type="ORF">RJN63_10930</name>
</gene>
<reference evidence="1" key="1">
    <citation type="submission" date="2023-02" db="EMBL/GenBank/DDBJ databases">
        <title>Description of Herbaspirillum huttiense subsp. nephrolepsisexaltata and Herbaspirillum huttiense subsp. lycopersicon.</title>
        <authorList>
            <person name="Poudel M."/>
            <person name="Sharma A."/>
            <person name="Goss E."/>
            <person name="Tapia J.H."/>
            <person name="Harmon C.M."/>
            <person name="Jones J.B."/>
        </authorList>
    </citation>
    <scope>NUCLEOTIDE SEQUENCE</scope>
    <source>
        <strain evidence="1">NC40101</strain>
    </source>
</reference>
<dbReference type="AlphaFoldDB" id="A0AAE4G7S2"/>